<feature type="compositionally biased region" description="Basic and acidic residues" evidence="1">
    <location>
        <begin position="184"/>
        <end position="202"/>
    </location>
</feature>
<evidence type="ECO:0000256" key="1">
    <source>
        <dbReference type="SAM" id="MobiDB-lite"/>
    </source>
</evidence>
<dbReference type="EMBL" id="NAJL01000064">
    <property type="protein sequence ID" value="TKA22894.1"/>
    <property type="molecule type" value="Genomic_DNA"/>
</dbReference>
<comment type="caution">
    <text evidence="2">The sequence shown here is derived from an EMBL/GenBank/DDBJ whole genome shotgun (WGS) entry which is preliminary data.</text>
</comment>
<dbReference type="PANTHER" id="PTHR46603:SF1">
    <property type="entry name" value="ABSCISSION_NOCUT CHECKPOINT REGULATOR"/>
    <property type="match status" value="1"/>
</dbReference>
<dbReference type="SUPFAM" id="SSF57845">
    <property type="entry name" value="B-box zinc-binding domain"/>
    <property type="match status" value="1"/>
</dbReference>
<organism evidence="2 3">
    <name type="scientific">Salinomyces thailandicus</name>
    <dbReference type="NCBI Taxonomy" id="706561"/>
    <lineage>
        <taxon>Eukaryota</taxon>
        <taxon>Fungi</taxon>
        <taxon>Dikarya</taxon>
        <taxon>Ascomycota</taxon>
        <taxon>Pezizomycotina</taxon>
        <taxon>Dothideomycetes</taxon>
        <taxon>Dothideomycetidae</taxon>
        <taxon>Mycosphaerellales</taxon>
        <taxon>Teratosphaeriaceae</taxon>
        <taxon>Salinomyces</taxon>
    </lineage>
</organism>
<name>A0A4U0TLV9_9PEZI</name>
<evidence type="ECO:0000313" key="3">
    <source>
        <dbReference type="Proteomes" id="UP000308549"/>
    </source>
</evidence>
<feature type="compositionally biased region" description="Basic and acidic residues" evidence="1">
    <location>
        <begin position="66"/>
        <end position="89"/>
    </location>
</feature>
<dbReference type="Pfam" id="PF22586">
    <property type="entry name" value="ANCHR-like_BBOX"/>
    <property type="match status" value="1"/>
</dbReference>
<dbReference type="AlphaFoldDB" id="A0A4U0TLV9"/>
<sequence length="356" mass="38847">MSSKDDELLARLNALKPSSVSLESQPKSAIDVEVNKPQSTEDRLADRLRALRSGSQGLQSNFGAVDGRDADEYASRARDEVATEADPIRDWQGTGDGEQSLDDLIAELGPEDQWSLNPDDPKHIASLLKEAKDALPPRDDPATDVSNTSEREQDDWIEVDAESGDDEKNANTKTEDQRDEEDANDHVKRVLAELEVEKKYGAMDDEDREDDGSQYESRSLDLPPTPSSLPHPQQQPESAKGPPSYEDSELEARFSKLGLDLPSTPTAPPSARAKPKVTASLSGSKAKSNMPAYTDEDIESWCCICNEDAEVRCFGCDGDIYCQNCWREGHGTGVGQERGHKAVQYVRKGGGGLAAA</sequence>
<keyword evidence="3" id="KW-1185">Reference proteome</keyword>
<proteinExistence type="predicted"/>
<dbReference type="CDD" id="cd19817">
    <property type="entry name" value="Bbox1_ANCHR-like"/>
    <property type="match status" value="1"/>
</dbReference>
<feature type="compositionally biased region" description="Basic and acidic residues" evidence="1">
    <location>
        <begin position="119"/>
        <end position="141"/>
    </location>
</feature>
<dbReference type="InterPro" id="IPR044553">
    <property type="entry name" value="Bbox1_ANCHR"/>
</dbReference>
<reference evidence="2 3" key="1">
    <citation type="submission" date="2017-03" db="EMBL/GenBank/DDBJ databases">
        <title>Genomes of endolithic fungi from Antarctica.</title>
        <authorList>
            <person name="Coleine C."/>
            <person name="Masonjones S."/>
            <person name="Stajich J.E."/>
        </authorList>
    </citation>
    <scope>NUCLEOTIDE SEQUENCE [LARGE SCALE GENOMIC DNA]</scope>
    <source>
        <strain evidence="2 3">CCFEE 6315</strain>
    </source>
</reference>
<feature type="compositionally biased region" description="Acidic residues" evidence="1">
    <location>
        <begin position="152"/>
        <end position="165"/>
    </location>
</feature>
<protein>
    <recommendedName>
        <fullName evidence="4">Abscission/NoCut checkpoint regulator</fullName>
    </recommendedName>
</protein>
<evidence type="ECO:0008006" key="4">
    <source>
        <dbReference type="Google" id="ProtNLM"/>
    </source>
</evidence>
<dbReference type="OrthoDB" id="5407799at2759"/>
<feature type="region of interest" description="Disordered" evidence="1">
    <location>
        <begin position="55"/>
        <end position="290"/>
    </location>
</feature>
<feature type="compositionally biased region" description="Acidic residues" evidence="1">
    <location>
        <begin position="203"/>
        <end position="213"/>
    </location>
</feature>
<feature type="compositionally biased region" description="Basic and acidic residues" evidence="1">
    <location>
        <begin position="166"/>
        <end position="176"/>
    </location>
</feature>
<gene>
    <name evidence="2" type="ORF">B0A50_07833</name>
</gene>
<evidence type="ECO:0000313" key="2">
    <source>
        <dbReference type="EMBL" id="TKA22894.1"/>
    </source>
</evidence>
<dbReference type="PANTHER" id="PTHR46603">
    <property type="entry name" value="ABSCISSION/NOCUT CHECKPOINT REGULATOR"/>
    <property type="match status" value="1"/>
</dbReference>
<accession>A0A4U0TLV9</accession>
<dbReference type="Proteomes" id="UP000308549">
    <property type="component" value="Unassembled WGS sequence"/>
</dbReference>